<feature type="chain" id="PRO_5034760634" description="DJ-1/PfpI domain-containing protein" evidence="1">
    <location>
        <begin position="21"/>
        <end position="245"/>
    </location>
</feature>
<dbReference type="Pfam" id="PF01965">
    <property type="entry name" value="DJ-1_PfpI"/>
    <property type="match status" value="1"/>
</dbReference>
<dbReference type="InterPro" id="IPR002818">
    <property type="entry name" value="DJ-1/PfpI"/>
</dbReference>
<dbReference type="PANTHER" id="PTHR43130:SF15">
    <property type="entry name" value="THIJ_PFPI FAMILY PROTEIN (AFU_ORTHOLOGUE AFUA_5G14240)"/>
    <property type="match status" value="1"/>
</dbReference>
<dbReference type="Proteomes" id="UP000572817">
    <property type="component" value="Unassembled WGS sequence"/>
</dbReference>
<gene>
    <name evidence="3" type="ORF">GTA08_BOTSDO12308</name>
</gene>
<organism evidence="3 4">
    <name type="scientific">Botryosphaeria dothidea</name>
    <dbReference type="NCBI Taxonomy" id="55169"/>
    <lineage>
        <taxon>Eukaryota</taxon>
        <taxon>Fungi</taxon>
        <taxon>Dikarya</taxon>
        <taxon>Ascomycota</taxon>
        <taxon>Pezizomycotina</taxon>
        <taxon>Dothideomycetes</taxon>
        <taxon>Dothideomycetes incertae sedis</taxon>
        <taxon>Botryosphaeriales</taxon>
        <taxon>Botryosphaeriaceae</taxon>
        <taxon>Botryosphaeria</taxon>
    </lineage>
</organism>
<dbReference type="EMBL" id="WWBZ02000007">
    <property type="protein sequence ID" value="KAF4311951.1"/>
    <property type="molecule type" value="Genomic_DNA"/>
</dbReference>
<proteinExistence type="predicted"/>
<comment type="caution">
    <text evidence="3">The sequence shown here is derived from an EMBL/GenBank/DDBJ whole genome shotgun (WGS) entry which is preliminary data.</text>
</comment>
<evidence type="ECO:0000259" key="2">
    <source>
        <dbReference type="Pfam" id="PF01965"/>
    </source>
</evidence>
<name>A0A8H4NAK6_9PEZI</name>
<reference evidence="3" key="1">
    <citation type="submission" date="2020-04" db="EMBL/GenBank/DDBJ databases">
        <title>Genome Assembly and Annotation of Botryosphaeria dothidea sdau 11-99, a Latent Pathogen of Apple Fruit Ring Rot in China.</title>
        <authorList>
            <person name="Yu C."/>
            <person name="Diao Y."/>
            <person name="Lu Q."/>
            <person name="Zhao J."/>
            <person name="Cui S."/>
            <person name="Peng C."/>
            <person name="He B."/>
            <person name="Liu H."/>
        </authorList>
    </citation>
    <scope>NUCLEOTIDE SEQUENCE [LARGE SCALE GENOMIC DNA]</scope>
    <source>
        <strain evidence="3">Sdau11-99</strain>
    </source>
</reference>
<dbReference type="AlphaFoldDB" id="A0A8H4NAK6"/>
<dbReference type="SUPFAM" id="SSF52317">
    <property type="entry name" value="Class I glutamine amidotransferase-like"/>
    <property type="match status" value="1"/>
</dbReference>
<accession>A0A8H4NAK6</accession>
<dbReference type="InterPro" id="IPR052158">
    <property type="entry name" value="INH-QAR"/>
</dbReference>
<dbReference type="OrthoDB" id="543156at2759"/>
<keyword evidence="4" id="KW-1185">Reference proteome</keyword>
<protein>
    <recommendedName>
        <fullName evidence="2">DJ-1/PfpI domain-containing protein</fullName>
    </recommendedName>
</protein>
<dbReference type="InterPro" id="IPR029062">
    <property type="entry name" value="Class_I_gatase-like"/>
</dbReference>
<dbReference type="PANTHER" id="PTHR43130">
    <property type="entry name" value="ARAC-FAMILY TRANSCRIPTIONAL REGULATOR"/>
    <property type="match status" value="1"/>
</dbReference>
<evidence type="ECO:0000313" key="3">
    <source>
        <dbReference type="EMBL" id="KAF4311951.1"/>
    </source>
</evidence>
<evidence type="ECO:0000256" key="1">
    <source>
        <dbReference type="SAM" id="SignalP"/>
    </source>
</evidence>
<evidence type="ECO:0000313" key="4">
    <source>
        <dbReference type="Proteomes" id="UP000572817"/>
    </source>
</evidence>
<dbReference type="Gene3D" id="3.40.50.880">
    <property type="match status" value="1"/>
</dbReference>
<feature type="signal peptide" evidence="1">
    <location>
        <begin position="1"/>
        <end position="20"/>
    </location>
</feature>
<sequence>MLWAIIPLLSVAISLRSASAESAATTNTTAPPLPTSFAILLFPTYQLLDVFGPLDALTFLISTHHLTLTLISTLNTTAPITNAPRHPSMNPHNSNFYPSLLPTHTLATAPRDIDVLVPGGLGTRAPDLDGAVSFVRERYPRLQHLIAICTGAGLAARAGVLDGRVATTNKGAWNATTALGPGVRWQWRARWTRDGNLWTSNGVSAGLDATLAWMGDVYGSETAEQVARDMEYVWGRDGWDDPFAV</sequence>
<feature type="domain" description="DJ-1/PfpI" evidence="2">
    <location>
        <begin position="39"/>
        <end position="210"/>
    </location>
</feature>
<keyword evidence="1" id="KW-0732">Signal</keyword>
<dbReference type="CDD" id="cd03139">
    <property type="entry name" value="GATase1_PfpI_2"/>
    <property type="match status" value="1"/>
</dbReference>